<name>A0A1G2UMZ9_9BACT</name>
<evidence type="ECO:0000313" key="3">
    <source>
        <dbReference type="Proteomes" id="UP000177202"/>
    </source>
</evidence>
<organism evidence="2 3">
    <name type="scientific">Candidatus Zambryskibacteria bacterium RIFCSPLOWO2_02_FULL_44_12b</name>
    <dbReference type="NCBI Taxonomy" id="1802772"/>
    <lineage>
        <taxon>Bacteria</taxon>
        <taxon>Candidatus Zambryskiibacteriota</taxon>
    </lineage>
</organism>
<keyword evidence="1" id="KW-0472">Membrane</keyword>
<reference evidence="2 3" key="1">
    <citation type="journal article" date="2016" name="Nat. Commun.">
        <title>Thousands of microbial genomes shed light on interconnected biogeochemical processes in an aquifer system.</title>
        <authorList>
            <person name="Anantharaman K."/>
            <person name="Brown C.T."/>
            <person name="Hug L.A."/>
            <person name="Sharon I."/>
            <person name="Castelle C.J."/>
            <person name="Probst A.J."/>
            <person name="Thomas B.C."/>
            <person name="Singh A."/>
            <person name="Wilkins M.J."/>
            <person name="Karaoz U."/>
            <person name="Brodie E.L."/>
            <person name="Williams K.H."/>
            <person name="Hubbard S.S."/>
            <person name="Banfield J.F."/>
        </authorList>
    </citation>
    <scope>NUCLEOTIDE SEQUENCE [LARGE SCALE GENOMIC DNA]</scope>
</reference>
<dbReference type="Pfam" id="PF18895">
    <property type="entry name" value="T4SS_pilin"/>
    <property type="match status" value="1"/>
</dbReference>
<keyword evidence="1" id="KW-1133">Transmembrane helix</keyword>
<gene>
    <name evidence="2" type="ORF">A3H60_00865</name>
</gene>
<keyword evidence="1" id="KW-0812">Transmembrane</keyword>
<dbReference type="InterPro" id="IPR043993">
    <property type="entry name" value="T4SS_pilin"/>
</dbReference>
<protein>
    <submittedName>
        <fullName evidence="2">Uncharacterized protein</fullName>
    </submittedName>
</protein>
<proteinExistence type="predicted"/>
<dbReference type="AlphaFoldDB" id="A0A1G2UMZ9"/>
<dbReference type="EMBL" id="MHWP01000010">
    <property type="protein sequence ID" value="OHB10713.1"/>
    <property type="molecule type" value="Genomic_DNA"/>
</dbReference>
<accession>A0A1G2UMZ9</accession>
<dbReference type="Proteomes" id="UP000177202">
    <property type="component" value="Unassembled WGS sequence"/>
</dbReference>
<comment type="caution">
    <text evidence="2">The sequence shown here is derived from an EMBL/GenBank/DDBJ whole genome shotgun (WGS) entry which is preliminary data.</text>
</comment>
<sequence length="118" mass="12797">MKKLTKTGLIVLATLPLIASAQLVGTESLIRRSGVLVQRLITVVAGIALLVFFWGLVKYIFAQGNETSKADGKKIMGWGIVALFVMVSIWGIIFFIQDEFDLHSVGTGSPNIPNIIIP</sequence>
<dbReference type="STRING" id="1802772.A3H60_00865"/>
<evidence type="ECO:0000313" key="2">
    <source>
        <dbReference type="EMBL" id="OHB10713.1"/>
    </source>
</evidence>
<feature type="transmembrane region" description="Helical" evidence="1">
    <location>
        <begin position="78"/>
        <end position="96"/>
    </location>
</feature>
<evidence type="ECO:0000256" key="1">
    <source>
        <dbReference type="SAM" id="Phobius"/>
    </source>
</evidence>
<feature type="transmembrane region" description="Helical" evidence="1">
    <location>
        <begin position="36"/>
        <end position="57"/>
    </location>
</feature>